<protein>
    <submittedName>
        <fullName evidence="1">Uncharacterized protein</fullName>
    </submittedName>
</protein>
<dbReference type="AlphaFoldDB" id="A0AAD5VBG2"/>
<proteinExistence type="predicted"/>
<gene>
    <name evidence="1" type="ORF">NLI96_g2196</name>
</gene>
<dbReference type="EMBL" id="JANAWD010000047">
    <property type="protein sequence ID" value="KAJ3489345.1"/>
    <property type="molecule type" value="Genomic_DNA"/>
</dbReference>
<name>A0AAD5VBG2_9APHY</name>
<evidence type="ECO:0000313" key="1">
    <source>
        <dbReference type="EMBL" id="KAJ3489345.1"/>
    </source>
</evidence>
<sequence length="377" mass="43780">MASPALGQYVLRLTIDPRERHDDWLYKIHQALPPLLPKLTHLAFRGFPVVQPLFFVLSKRFAFVTHLELQYMKAWSPRDTTRFLRGFTQLEELIIHCCNWDTKDMRPLYAGGTTIDPITIEMEVISTSTDSFGNGHAVLFDWFSRSQPGYSLKYLLLHFSDLPNTTTSDHLDDFVSQISETVEYVQLWHDWNIMTHPRHDSEMMWIPPIAQCRKLKRFDMVPPGVVESLALRYLKSLFLNLPTSLCIITLRFRIRPSSIFTPNYRAFWKAVDTAITSSKFPYLKTVELAWKEPVWEKNWVGRWGDICASDADDALFNLVDRTGVFEDFIPKIVDRGILRFGPIHDPGKTYPASMLFPLSAKRTQTAWSDELHSMKVY</sequence>
<reference evidence="1" key="1">
    <citation type="submission" date="2022-07" db="EMBL/GenBank/DDBJ databases">
        <title>Genome Sequence of Physisporinus lineatus.</title>
        <authorList>
            <person name="Buettner E."/>
        </authorList>
    </citation>
    <scope>NUCLEOTIDE SEQUENCE</scope>
    <source>
        <strain evidence="1">VT162</strain>
    </source>
</reference>
<organism evidence="1 2">
    <name type="scientific">Meripilus lineatus</name>
    <dbReference type="NCBI Taxonomy" id="2056292"/>
    <lineage>
        <taxon>Eukaryota</taxon>
        <taxon>Fungi</taxon>
        <taxon>Dikarya</taxon>
        <taxon>Basidiomycota</taxon>
        <taxon>Agaricomycotina</taxon>
        <taxon>Agaricomycetes</taxon>
        <taxon>Polyporales</taxon>
        <taxon>Meripilaceae</taxon>
        <taxon>Meripilus</taxon>
    </lineage>
</organism>
<accession>A0AAD5VBG2</accession>
<dbReference type="Proteomes" id="UP001212997">
    <property type="component" value="Unassembled WGS sequence"/>
</dbReference>
<keyword evidence="2" id="KW-1185">Reference proteome</keyword>
<comment type="caution">
    <text evidence="1">The sequence shown here is derived from an EMBL/GenBank/DDBJ whole genome shotgun (WGS) entry which is preliminary data.</text>
</comment>
<evidence type="ECO:0000313" key="2">
    <source>
        <dbReference type="Proteomes" id="UP001212997"/>
    </source>
</evidence>